<sequence length="463" mass="51415">MSSSFVVFSGGSACNHILNAFHKVSNHQVSYVLGVSDNGGSTSELLRVLHGPSVGDLRSRLLKLMDLFNHEDQEAVAIKNLLSYRLPVHQQARDEWSLILEGRHKLWFHISIEKKEAIHSFLTLFNVEILKRAHKRFNFCNGSIGNFLLTGARIFTGSLEAALFLFASIIGVPGLVTPVVNTDQTVTIAATLLNGSTLTGQCEISHPSTPTSADGTRCIPKSINTNDRSTSFNEYDDTSSLHSEESTNLFFSKHVKEKLDSPIRRIYYVNDYGQEIYPVPNPKVISLLSTKQSLIYSIGSLYTSLVPCLILRDVGNAIAYSQSLKHKILLLNGSQDRETHGYTALDFIHTITEALNESQHIDARRTFYDNCQSDGYYTSSRHINIHTPPSSYPPFPDHLFYPSPISAFITHVIYLDNTTIPVDVDAIKSLGIQCISIQGSLSKTGEPVYLEHSLTEAIESLVL</sequence>
<dbReference type="Proteomes" id="UP000716291">
    <property type="component" value="Unassembled WGS sequence"/>
</dbReference>
<dbReference type="SUPFAM" id="SSF142338">
    <property type="entry name" value="CofD-like"/>
    <property type="match status" value="1"/>
</dbReference>
<dbReference type="GO" id="GO:0043743">
    <property type="term" value="F:LPPG:FO 2-phospho-L-lactate transferase activity"/>
    <property type="evidence" value="ECO:0007669"/>
    <property type="project" value="InterPro"/>
</dbReference>
<dbReference type="InterPro" id="IPR002882">
    <property type="entry name" value="CofD"/>
</dbReference>
<name>A0A9P6X3X4_RHIOR</name>
<dbReference type="PANTHER" id="PTHR31240">
    <property type="entry name" value="MATERNAL EFFECT EMBRYO ARREST 18"/>
    <property type="match status" value="1"/>
</dbReference>
<dbReference type="PANTHER" id="PTHR31240:SF0">
    <property type="entry name" value="MATERNAL EFFECT EMBRYO ARREST 18"/>
    <property type="match status" value="1"/>
</dbReference>
<evidence type="ECO:0000313" key="1">
    <source>
        <dbReference type="EMBL" id="KAG1304378.1"/>
    </source>
</evidence>
<evidence type="ECO:0000313" key="2">
    <source>
        <dbReference type="Proteomes" id="UP000716291"/>
    </source>
</evidence>
<dbReference type="Gene3D" id="3.40.50.10680">
    <property type="entry name" value="CofD-like domains"/>
    <property type="match status" value="1"/>
</dbReference>
<dbReference type="Pfam" id="PF01933">
    <property type="entry name" value="CofD"/>
    <property type="match status" value="1"/>
</dbReference>
<dbReference type="InterPro" id="IPR038136">
    <property type="entry name" value="CofD-like_dom_sf"/>
</dbReference>
<reference evidence="1" key="1">
    <citation type="journal article" date="2020" name="Microb. Genom.">
        <title>Genetic diversity of clinical and environmental Mucorales isolates obtained from an investigation of mucormycosis cases among solid organ transplant recipients.</title>
        <authorList>
            <person name="Nguyen M.H."/>
            <person name="Kaul D."/>
            <person name="Muto C."/>
            <person name="Cheng S.J."/>
            <person name="Richter R.A."/>
            <person name="Bruno V.M."/>
            <person name="Liu G."/>
            <person name="Beyhan S."/>
            <person name="Sundermann A.J."/>
            <person name="Mounaud S."/>
            <person name="Pasculle A.W."/>
            <person name="Nierman W.C."/>
            <person name="Driscoll E."/>
            <person name="Cumbie R."/>
            <person name="Clancy C.J."/>
            <person name="Dupont C.L."/>
        </authorList>
    </citation>
    <scope>NUCLEOTIDE SEQUENCE</scope>
    <source>
        <strain evidence="1">GL11</strain>
    </source>
</reference>
<proteinExistence type="predicted"/>
<comment type="caution">
    <text evidence="1">The sequence shown here is derived from an EMBL/GenBank/DDBJ whole genome shotgun (WGS) entry which is preliminary data.</text>
</comment>
<dbReference type="EMBL" id="JAANQT010001653">
    <property type="protein sequence ID" value="KAG1304378.1"/>
    <property type="molecule type" value="Genomic_DNA"/>
</dbReference>
<dbReference type="AlphaFoldDB" id="A0A9P6X3X4"/>
<gene>
    <name evidence="1" type="ORF">G6F64_009262</name>
</gene>
<dbReference type="OrthoDB" id="10267139at2759"/>
<protein>
    <submittedName>
        <fullName evidence="1">Uncharacterized protein</fullName>
    </submittedName>
</protein>
<keyword evidence="2" id="KW-1185">Reference proteome</keyword>
<organism evidence="1 2">
    <name type="scientific">Rhizopus oryzae</name>
    <name type="common">Mucormycosis agent</name>
    <name type="synonym">Rhizopus arrhizus var. delemar</name>
    <dbReference type="NCBI Taxonomy" id="64495"/>
    <lineage>
        <taxon>Eukaryota</taxon>
        <taxon>Fungi</taxon>
        <taxon>Fungi incertae sedis</taxon>
        <taxon>Mucoromycota</taxon>
        <taxon>Mucoromycotina</taxon>
        <taxon>Mucoromycetes</taxon>
        <taxon>Mucorales</taxon>
        <taxon>Mucorineae</taxon>
        <taxon>Rhizopodaceae</taxon>
        <taxon>Rhizopus</taxon>
    </lineage>
</organism>
<accession>A0A9P6X3X4</accession>